<dbReference type="Pfam" id="PF00496">
    <property type="entry name" value="SBP_bac_5"/>
    <property type="match status" value="1"/>
</dbReference>
<dbReference type="FunFam" id="3.90.76.10:FF:000001">
    <property type="entry name" value="Oligopeptide ABC transporter substrate-binding protein"/>
    <property type="match status" value="1"/>
</dbReference>
<dbReference type="Proteomes" id="UP000033695">
    <property type="component" value="Unassembled WGS sequence"/>
</dbReference>
<feature type="signal peptide" evidence="6">
    <location>
        <begin position="1"/>
        <end position="23"/>
    </location>
</feature>
<reference evidence="8 9" key="1">
    <citation type="submission" date="2014-12" db="EMBL/GenBank/DDBJ databases">
        <title>Comparative genomics of the lactic acid bacteria isolated from the honey bee gut.</title>
        <authorList>
            <person name="Ellegaard K.M."/>
            <person name="Tamarit D."/>
            <person name="Javelind E."/>
            <person name="Olofsson T."/>
            <person name="Andersson S.G."/>
            <person name="Vasquez A."/>
        </authorList>
    </citation>
    <scope>NUCLEOTIDE SEQUENCE [LARGE SCALE GENOMIC DNA]</scope>
    <source>
        <strain evidence="8 9">Hon2</strain>
    </source>
</reference>
<protein>
    <submittedName>
        <fullName evidence="8">Peptide ABC transporter, peptide-binding protein</fullName>
    </submittedName>
</protein>
<dbReference type="PANTHER" id="PTHR30290:SF10">
    <property type="entry name" value="PERIPLASMIC OLIGOPEPTIDE-BINDING PROTEIN-RELATED"/>
    <property type="match status" value="1"/>
</dbReference>
<keyword evidence="5" id="KW-0653">Protein transport</keyword>
<evidence type="ECO:0000313" key="8">
    <source>
        <dbReference type="EMBL" id="KJY48450.1"/>
    </source>
</evidence>
<evidence type="ECO:0000313" key="9">
    <source>
        <dbReference type="Proteomes" id="UP000033695"/>
    </source>
</evidence>
<dbReference type="Gene3D" id="3.90.76.10">
    <property type="entry name" value="Dipeptide-binding Protein, Domain 1"/>
    <property type="match status" value="1"/>
</dbReference>
<dbReference type="PIRSF" id="PIRSF002741">
    <property type="entry name" value="MppA"/>
    <property type="match status" value="1"/>
</dbReference>
<dbReference type="Gene3D" id="3.10.105.10">
    <property type="entry name" value="Dipeptide-binding Protein, Domain 3"/>
    <property type="match status" value="1"/>
</dbReference>
<comment type="caution">
    <text evidence="8">The sequence shown here is derived from an EMBL/GenBank/DDBJ whole genome shotgun (WGS) entry which is preliminary data.</text>
</comment>
<feature type="chain" id="PRO_5038375398" evidence="6">
    <location>
        <begin position="24"/>
        <end position="547"/>
    </location>
</feature>
<accession>A0A0F4KPY7</accession>
<evidence type="ECO:0000256" key="2">
    <source>
        <dbReference type="ARBA" id="ARBA00005695"/>
    </source>
</evidence>
<keyword evidence="5" id="KW-0571">Peptide transport</keyword>
<dbReference type="HOGENOM" id="CLU_017028_0_4_9"/>
<evidence type="ECO:0000256" key="6">
    <source>
        <dbReference type="SAM" id="SignalP"/>
    </source>
</evidence>
<dbReference type="GO" id="GO:0015833">
    <property type="term" value="P:peptide transport"/>
    <property type="evidence" value="ECO:0007669"/>
    <property type="project" value="UniProtKB-KW"/>
</dbReference>
<name>A0A0F4KPY7_9LACO</name>
<evidence type="ECO:0000256" key="5">
    <source>
        <dbReference type="ARBA" id="ARBA00022856"/>
    </source>
</evidence>
<organism evidence="8 9">
    <name type="scientific">Bombilactobacillus mellis</name>
    <dbReference type="NCBI Taxonomy" id="1218508"/>
    <lineage>
        <taxon>Bacteria</taxon>
        <taxon>Bacillati</taxon>
        <taxon>Bacillota</taxon>
        <taxon>Bacilli</taxon>
        <taxon>Lactobacillales</taxon>
        <taxon>Lactobacillaceae</taxon>
        <taxon>Bombilactobacillus</taxon>
    </lineage>
</organism>
<dbReference type="GO" id="GO:0043190">
    <property type="term" value="C:ATP-binding cassette (ABC) transporter complex"/>
    <property type="evidence" value="ECO:0007669"/>
    <property type="project" value="InterPro"/>
</dbReference>
<evidence type="ECO:0000256" key="1">
    <source>
        <dbReference type="ARBA" id="ARBA00004196"/>
    </source>
</evidence>
<comment type="subcellular location">
    <subcellularLocation>
        <location evidence="1">Cell envelope</location>
    </subcellularLocation>
</comment>
<dbReference type="PANTHER" id="PTHR30290">
    <property type="entry name" value="PERIPLASMIC BINDING COMPONENT OF ABC TRANSPORTER"/>
    <property type="match status" value="1"/>
</dbReference>
<keyword evidence="4 6" id="KW-0732">Signal</keyword>
<dbReference type="GO" id="GO:1904680">
    <property type="term" value="F:peptide transmembrane transporter activity"/>
    <property type="evidence" value="ECO:0007669"/>
    <property type="project" value="TreeGrafter"/>
</dbReference>
<comment type="similarity">
    <text evidence="2">Belongs to the bacterial solute-binding protein 5 family.</text>
</comment>
<proteinExistence type="inferred from homology"/>
<feature type="domain" description="Solute-binding protein family 5" evidence="7">
    <location>
        <begin position="77"/>
        <end position="466"/>
    </location>
</feature>
<dbReference type="InterPro" id="IPR039424">
    <property type="entry name" value="SBP_5"/>
</dbReference>
<sequence length="547" mass="60990">MNMKVRKMLATGSLGLMSMLVLAGCGSSGQSQASNDTARIMSKEVISTADSSLATDIVSAQAITNTMEGLYRYHGKKLEPAMATKVVRPTNNGLTYTFPLRHNVKWSNGDPVTAQDFVFAWRRTVNPKTKSQYAYIYEGIANAKDITAGKKPVNSLGVKALDKYTLQVNLEKPIPYFGSLMSADFFFPQDPKVVQKWGKKYGTNSKTLVSNGPYKLQNWSSVDNSWTQVKNKDYWNAKAVKVPKLKYQVVKDASTALNLYQAKKLDRVELSGDTSKQMKGSKGYSVLKQNSTVYLEMNQKKYPFFKNQKLRQAMSLAINRQQLTKKVLGNGTSAASSATASNMTFNPTNKKQDFVAATAQTGKANTKYDLAKAKELWRQGLAETGQKKIKFDLLGDDTDIAKQQSEFLQNQLEKLPGLKVNLNNVPYKTRISRSASGDFDVVITMWNADFPDPINFLTLFTTGASYNSGKWSDPQYDNLVNQSMSQDANNASARWQDMVAAQNILNEQQGVIPLYQNGQAFMTHDRLQNLDYGPSSLYNMVSLRIKK</sequence>
<dbReference type="InterPro" id="IPR030678">
    <property type="entry name" value="Peptide/Ni-bd"/>
</dbReference>
<dbReference type="AlphaFoldDB" id="A0A0F4KPY7"/>
<dbReference type="PATRIC" id="fig|1218508.4.peg.1502"/>
<dbReference type="InterPro" id="IPR000914">
    <property type="entry name" value="SBP_5_dom"/>
</dbReference>
<dbReference type="FunFam" id="3.10.105.10:FF:000001">
    <property type="entry name" value="Oligopeptide ABC transporter, oligopeptide-binding protein"/>
    <property type="match status" value="1"/>
</dbReference>
<dbReference type="GO" id="GO:0030288">
    <property type="term" value="C:outer membrane-bounded periplasmic space"/>
    <property type="evidence" value="ECO:0007669"/>
    <property type="project" value="UniProtKB-ARBA"/>
</dbReference>
<evidence type="ECO:0000256" key="4">
    <source>
        <dbReference type="ARBA" id="ARBA00022729"/>
    </source>
</evidence>
<dbReference type="SUPFAM" id="SSF53850">
    <property type="entry name" value="Periplasmic binding protein-like II"/>
    <property type="match status" value="1"/>
</dbReference>
<dbReference type="STRING" id="1218508.JG29_15110"/>
<keyword evidence="9" id="KW-1185">Reference proteome</keyword>
<gene>
    <name evidence="8" type="primary">oppA</name>
    <name evidence="8" type="ORF">JG29_15110</name>
</gene>
<evidence type="ECO:0000256" key="3">
    <source>
        <dbReference type="ARBA" id="ARBA00022448"/>
    </source>
</evidence>
<dbReference type="Gene3D" id="3.40.190.10">
    <property type="entry name" value="Periplasmic binding protein-like II"/>
    <property type="match status" value="1"/>
</dbReference>
<keyword evidence="3" id="KW-0813">Transport</keyword>
<dbReference type="PROSITE" id="PS51257">
    <property type="entry name" value="PROKAR_LIPOPROTEIN"/>
    <property type="match status" value="1"/>
</dbReference>
<dbReference type="CDD" id="cd08504">
    <property type="entry name" value="PBP2_OppA"/>
    <property type="match status" value="1"/>
</dbReference>
<evidence type="ECO:0000259" key="7">
    <source>
        <dbReference type="Pfam" id="PF00496"/>
    </source>
</evidence>
<dbReference type="EMBL" id="JXBZ01000009">
    <property type="protein sequence ID" value="KJY48450.1"/>
    <property type="molecule type" value="Genomic_DNA"/>
</dbReference>